<proteinExistence type="predicted"/>
<dbReference type="RefSeq" id="XP_033666422.1">
    <property type="nucleotide sequence ID" value="XM_033807223.1"/>
</dbReference>
<name>A0A6A6CFW1_ZASCE</name>
<dbReference type="GeneID" id="54560495"/>
<evidence type="ECO:0000313" key="2">
    <source>
        <dbReference type="EMBL" id="KAF2165533.1"/>
    </source>
</evidence>
<dbReference type="Proteomes" id="UP000799537">
    <property type="component" value="Unassembled WGS sequence"/>
</dbReference>
<evidence type="ECO:0000256" key="1">
    <source>
        <dbReference type="SAM" id="MobiDB-lite"/>
    </source>
</evidence>
<evidence type="ECO:0008006" key="4">
    <source>
        <dbReference type="Google" id="ProtNLM"/>
    </source>
</evidence>
<dbReference type="InterPro" id="IPR038883">
    <property type="entry name" value="AN11006-like"/>
</dbReference>
<gene>
    <name evidence="2" type="ORF">M409DRAFT_24386</name>
</gene>
<dbReference type="AlphaFoldDB" id="A0A6A6CFW1"/>
<dbReference type="PANTHER" id="PTHR42085:SF1">
    <property type="entry name" value="F-BOX DOMAIN-CONTAINING PROTEIN"/>
    <property type="match status" value="1"/>
</dbReference>
<feature type="region of interest" description="Disordered" evidence="1">
    <location>
        <begin position="1"/>
        <end position="22"/>
    </location>
</feature>
<accession>A0A6A6CFW1</accession>
<organism evidence="2 3">
    <name type="scientific">Zasmidium cellare ATCC 36951</name>
    <dbReference type="NCBI Taxonomy" id="1080233"/>
    <lineage>
        <taxon>Eukaryota</taxon>
        <taxon>Fungi</taxon>
        <taxon>Dikarya</taxon>
        <taxon>Ascomycota</taxon>
        <taxon>Pezizomycotina</taxon>
        <taxon>Dothideomycetes</taxon>
        <taxon>Dothideomycetidae</taxon>
        <taxon>Mycosphaerellales</taxon>
        <taxon>Mycosphaerellaceae</taxon>
        <taxon>Zasmidium</taxon>
    </lineage>
</organism>
<protein>
    <recommendedName>
        <fullName evidence="4">F-box domain-containing protein</fullName>
    </recommendedName>
</protein>
<keyword evidence="3" id="KW-1185">Reference proteome</keyword>
<feature type="compositionally biased region" description="Low complexity" evidence="1">
    <location>
        <begin position="7"/>
        <end position="19"/>
    </location>
</feature>
<reference evidence="2" key="1">
    <citation type="journal article" date="2020" name="Stud. Mycol.">
        <title>101 Dothideomycetes genomes: a test case for predicting lifestyles and emergence of pathogens.</title>
        <authorList>
            <person name="Haridas S."/>
            <person name="Albert R."/>
            <person name="Binder M."/>
            <person name="Bloem J."/>
            <person name="Labutti K."/>
            <person name="Salamov A."/>
            <person name="Andreopoulos B."/>
            <person name="Baker S."/>
            <person name="Barry K."/>
            <person name="Bills G."/>
            <person name="Bluhm B."/>
            <person name="Cannon C."/>
            <person name="Castanera R."/>
            <person name="Culley D."/>
            <person name="Daum C."/>
            <person name="Ezra D."/>
            <person name="Gonzalez J."/>
            <person name="Henrissat B."/>
            <person name="Kuo A."/>
            <person name="Liang C."/>
            <person name="Lipzen A."/>
            <person name="Lutzoni F."/>
            <person name="Magnuson J."/>
            <person name="Mondo S."/>
            <person name="Nolan M."/>
            <person name="Ohm R."/>
            <person name="Pangilinan J."/>
            <person name="Park H.-J."/>
            <person name="Ramirez L."/>
            <person name="Alfaro M."/>
            <person name="Sun H."/>
            <person name="Tritt A."/>
            <person name="Yoshinaga Y."/>
            <person name="Zwiers L.-H."/>
            <person name="Turgeon B."/>
            <person name="Goodwin S."/>
            <person name="Spatafora J."/>
            <person name="Crous P."/>
            <person name="Grigoriev I."/>
        </authorList>
    </citation>
    <scope>NUCLEOTIDE SEQUENCE</scope>
    <source>
        <strain evidence="2">ATCC 36951</strain>
    </source>
</reference>
<sequence length="218" mass="24788">MPEDASKVPAASSTASPTVAEDHCRLKDLPPEIRNYIFPLAMAEPNPIRLATLDMADRMTILKVAQKPAFTKLTGLSLAHTCRQFHKEVMPVFFAGNTFSLHSVSWARPAGPDAVDIPLARMTKLMFACPGFPDHRTDTEPALYVDKRKDKTLHIRFRGTTHDFCTCRFEYYAEEECGGGEIVAEFVEVFCRYRQWEPLCQKIFHRRRMGASSYLQNL</sequence>
<evidence type="ECO:0000313" key="3">
    <source>
        <dbReference type="Proteomes" id="UP000799537"/>
    </source>
</evidence>
<dbReference type="EMBL" id="ML993600">
    <property type="protein sequence ID" value="KAF2165533.1"/>
    <property type="molecule type" value="Genomic_DNA"/>
</dbReference>
<dbReference type="PANTHER" id="PTHR42085">
    <property type="entry name" value="F-BOX DOMAIN-CONTAINING PROTEIN"/>
    <property type="match status" value="1"/>
</dbReference>